<keyword evidence="1" id="KW-1133">Transmembrane helix</keyword>
<dbReference type="EMBL" id="BK032830">
    <property type="protein sequence ID" value="DAF62956.1"/>
    <property type="molecule type" value="Genomic_DNA"/>
</dbReference>
<proteinExistence type="predicted"/>
<feature type="transmembrane region" description="Helical" evidence="1">
    <location>
        <begin position="20"/>
        <end position="39"/>
    </location>
</feature>
<organism evidence="2">
    <name type="scientific">Caudovirales sp. ctu3532</name>
    <dbReference type="NCBI Taxonomy" id="2827639"/>
    <lineage>
        <taxon>Viruses</taxon>
        <taxon>Duplodnaviria</taxon>
        <taxon>Heunggongvirae</taxon>
        <taxon>Uroviricota</taxon>
        <taxon>Caudoviricetes</taxon>
    </lineage>
</organism>
<evidence type="ECO:0000256" key="1">
    <source>
        <dbReference type="SAM" id="Phobius"/>
    </source>
</evidence>
<feature type="transmembrane region" description="Helical" evidence="1">
    <location>
        <begin position="45"/>
        <end position="71"/>
    </location>
</feature>
<keyword evidence="1" id="KW-0812">Transmembrane</keyword>
<protein>
    <submittedName>
        <fullName evidence="2">Uncharacterized protein</fullName>
    </submittedName>
</protein>
<name>A0A8S5TI00_9CAUD</name>
<evidence type="ECO:0000313" key="2">
    <source>
        <dbReference type="EMBL" id="DAF62956.1"/>
    </source>
</evidence>
<reference evidence="2" key="1">
    <citation type="journal article" date="2021" name="Proc. Natl. Acad. Sci. U.S.A.">
        <title>A Catalog of Tens of Thousands of Viruses from Human Metagenomes Reveals Hidden Associations with Chronic Diseases.</title>
        <authorList>
            <person name="Tisza M.J."/>
            <person name="Buck C.B."/>
        </authorList>
    </citation>
    <scope>NUCLEOTIDE SEQUENCE</scope>
    <source>
        <strain evidence="2">Ctu3532</strain>
    </source>
</reference>
<sequence>MRARRRRSGRKTDWSKKVCLMALLSGLFIVQECLLLMYFCIKSGYTAAAAWLTAATGVGEAIIIAGVNGYLGLAKSDHKRGGITFETAKAVGFQQDSVDSPPI</sequence>
<accession>A0A8S5TI00</accession>
<keyword evidence="1" id="KW-0472">Membrane</keyword>